<reference evidence="3" key="1">
    <citation type="journal article" date="2020" name="Stud. Mycol.">
        <title>101 Dothideomycetes genomes: a test case for predicting lifestyles and emergence of pathogens.</title>
        <authorList>
            <person name="Haridas S."/>
            <person name="Albert R."/>
            <person name="Binder M."/>
            <person name="Bloem J."/>
            <person name="Labutti K."/>
            <person name="Salamov A."/>
            <person name="Andreopoulos B."/>
            <person name="Baker S."/>
            <person name="Barry K."/>
            <person name="Bills G."/>
            <person name="Bluhm B."/>
            <person name="Cannon C."/>
            <person name="Castanera R."/>
            <person name="Culley D."/>
            <person name="Daum C."/>
            <person name="Ezra D."/>
            <person name="Gonzalez J."/>
            <person name="Henrissat B."/>
            <person name="Kuo A."/>
            <person name="Liang C."/>
            <person name="Lipzen A."/>
            <person name="Lutzoni F."/>
            <person name="Magnuson J."/>
            <person name="Mondo S."/>
            <person name="Nolan M."/>
            <person name="Ohm R."/>
            <person name="Pangilinan J."/>
            <person name="Park H.-J."/>
            <person name="Ramirez L."/>
            <person name="Alfaro M."/>
            <person name="Sun H."/>
            <person name="Tritt A."/>
            <person name="Yoshinaga Y."/>
            <person name="Zwiers L.-H."/>
            <person name="Turgeon B."/>
            <person name="Goodwin S."/>
            <person name="Spatafora J."/>
            <person name="Crous P."/>
            <person name="Grigoriev I."/>
        </authorList>
    </citation>
    <scope>NUCLEOTIDE SEQUENCE</scope>
    <source>
        <strain evidence="3">CBS 279.74</strain>
    </source>
</reference>
<keyword evidence="4" id="KW-1185">Reference proteome</keyword>
<dbReference type="AlphaFoldDB" id="A0A6G1JW14"/>
<evidence type="ECO:0000313" key="3">
    <source>
        <dbReference type="EMBL" id="KAF2704445.1"/>
    </source>
</evidence>
<feature type="compositionally biased region" description="Basic and acidic residues" evidence="1">
    <location>
        <begin position="24"/>
        <end position="44"/>
    </location>
</feature>
<feature type="region of interest" description="Disordered" evidence="1">
    <location>
        <begin position="1"/>
        <end position="93"/>
    </location>
</feature>
<feature type="domain" description="BZIP" evidence="2">
    <location>
        <begin position="43"/>
        <end position="57"/>
    </location>
</feature>
<dbReference type="OrthoDB" id="2245989at2759"/>
<feature type="compositionally biased region" description="Low complexity" evidence="1">
    <location>
        <begin position="205"/>
        <end position="227"/>
    </location>
</feature>
<dbReference type="PROSITE" id="PS00036">
    <property type="entry name" value="BZIP_BASIC"/>
    <property type="match status" value="1"/>
</dbReference>
<accession>A0A6G1JW14</accession>
<evidence type="ECO:0000256" key="1">
    <source>
        <dbReference type="SAM" id="MobiDB-lite"/>
    </source>
</evidence>
<dbReference type="EMBL" id="MU005782">
    <property type="protein sequence ID" value="KAF2704445.1"/>
    <property type="molecule type" value="Genomic_DNA"/>
</dbReference>
<proteinExistence type="predicted"/>
<feature type="region of interest" description="Disordered" evidence="1">
    <location>
        <begin position="189"/>
        <end position="227"/>
    </location>
</feature>
<sequence length="227" mass="25607">MTTSSSSPQSHPSARPGPGMKAKRAVDGTEPGKKPKKVNSEIRKLQNRIASRNYREKRKHKLQYLQRLLRDQDPNDEQQGSSSETSHDGHDRSRFAEYYGQRPIGGSDVIISNGNYSPLLSSSRSMVSSVIVPISTHDNRLLTIPQPFASMDSTCSTYMYESQPQVHISSWNLPHWILGINYRPQLSSSPDKLHLMPPHTQQTYQQLPTSHQQSHHQSQFSTQTSSS</sequence>
<name>A0A6G1JW14_9PLEO</name>
<dbReference type="CDD" id="cd14688">
    <property type="entry name" value="bZIP_YAP"/>
    <property type="match status" value="1"/>
</dbReference>
<dbReference type="GO" id="GO:0003700">
    <property type="term" value="F:DNA-binding transcription factor activity"/>
    <property type="evidence" value="ECO:0007669"/>
    <property type="project" value="InterPro"/>
</dbReference>
<dbReference type="Proteomes" id="UP000799428">
    <property type="component" value="Unassembled WGS sequence"/>
</dbReference>
<evidence type="ECO:0000259" key="2">
    <source>
        <dbReference type="PROSITE" id="PS00036"/>
    </source>
</evidence>
<protein>
    <recommendedName>
        <fullName evidence="2">BZIP domain-containing protein</fullName>
    </recommendedName>
</protein>
<gene>
    <name evidence="3" type="ORF">K504DRAFT_494725</name>
</gene>
<evidence type="ECO:0000313" key="4">
    <source>
        <dbReference type="Proteomes" id="UP000799428"/>
    </source>
</evidence>
<feature type="compositionally biased region" description="Low complexity" evidence="1">
    <location>
        <begin position="1"/>
        <end position="13"/>
    </location>
</feature>
<organism evidence="3 4">
    <name type="scientific">Pleomassaria siparia CBS 279.74</name>
    <dbReference type="NCBI Taxonomy" id="1314801"/>
    <lineage>
        <taxon>Eukaryota</taxon>
        <taxon>Fungi</taxon>
        <taxon>Dikarya</taxon>
        <taxon>Ascomycota</taxon>
        <taxon>Pezizomycotina</taxon>
        <taxon>Dothideomycetes</taxon>
        <taxon>Pleosporomycetidae</taxon>
        <taxon>Pleosporales</taxon>
        <taxon>Pleomassariaceae</taxon>
        <taxon>Pleomassaria</taxon>
    </lineage>
</organism>
<dbReference type="InterPro" id="IPR004827">
    <property type="entry name" value="bZIP"/>
</dbReference>